<evidence type="ECO:0000313" key="3">
    <source>
        <dbReference type="Proteomes" id="UP001303946"/>
    </source>
</evidence>
<dbReference type="Gene3D" id="1.10.260.40">
    <property type="entry name" value="lambda repressor-like DNA-binding domains"/>
    <property type="match status" value="1"/>
</dbReference>
<dbReference type="InterPro" id="IPR010982">
    <property type="entry name" value="Lambda_DNA-bd_dom_sf"/>
</dbReference>
<name>A0ABZ0D3J9_9BURK</name>
<geneLocation type="plasmid" evidence="2 3">
    <name>unnamed2</name>
</geneLocation>
<evidence type="ECO:0000313" key="2">
    <source>
        <dbReference type="EMBL" id="WOB11361.1"/>
    </source>
</evidence>
<dbReference type="EMBL" id="CP136338">
    <property type="protein sequence ID" value="WOB11361.1"/>
    <property type="molecule type" value="Genomic_DNA"/>
</dbReference>
<protein>
    <submittedName>
        <fullName evidence="2">Helix-turn-helix transcriptional regulator</fullName>
    </submittedName>
</protein>
<accession>A0ABZ0D3J9</accession>
<dbReference type="RefSeq" id="WP_316704647.1">
    <property type="nucleotide sequence ID" value="NZ_CP136338.1"/>
</dbReference>
<dbReference type="PROSITE" id="PS50943">
    <property type="entry name" value="HTH_CROC1"/>
    <property type="match status" value="1"/>
</dbReference>
<dbReference type="InterPro" id="IPR001387">
    <property type="entry name" value="Cro/C1-type_HTH"/>
</dbReference>
<dbReference type="Proteomes" id="UP001303946">
    <property type="component" value="Plasmid unnamed2"/>
</dbReference>
<dbReference type="CDD" id="cd00093">
    <property type="entry name" value="HTH_XRE"/>
    <property type="match status" value="1"/>
</dbReference>
<reference evidence="2 3" key="1">
    <citation type="submission" date="2023-10" db="EMBL/GenBank/DDBJ databases">
        <title>Bacteria for the degradation of biodegradable plastic PBAT(Polybutylene adipate terephthalate).</title>
        <authorList>
            <person name="Weon H.-Y."/>
            <person name="Yeon J."/>
        </authorList>
    </citation>
    <scope>NUCLEOTIDE SEQUENCE [LARGE SCALE GENOMIC DNA]</scope>
    <source>
        <strain evidence="2 3">SBD 7-3</strain>
        <plasmid evidence="2 3">unnamed2</plasmid>
    </source>
</reference>
<gene>
    <name evidence="2" type="ORF">RXV79_27615</name>
</gene>
<proteinExistence type="predicted"/>
<keyword evidence="3" id="KW-1185">Reference proteome</keyword>
<dbReference type="Pfam" id="PF01381">
    <property type="entry name" value="HTH_3"/>
    <property type="match status" value="1"/>
</dbReference>
<organism evidence="2 3">
    <name type="scientific">Piscinibacter gummiphilus</name>
    <dbReference type="NCBI Taxonomy" id="946333"/>
    <lineage>
        <taxon>Bacteria</taxon>
        <taxon>Pseudomonadati</taxon>
        <taxon>Pseudomonadota</taxon>
        <taxon>Betaproteobacteria</taxon>
        <taxon>Burkholderiales</taxon>
        <taxon>Sphaerotilaceae</taxon>
        <taxon>Piscinibacter</taxon>
    </lineage>
</organism>
<keyword evidence="2" id="KW-0614">Plasmid</keyword>
<sequence length="97" mass="10849">MKRHPKSNFPRALRSIRKARGVAQEEFDQVSSRTYVSALERGVKAPTIGKVEQLSEVLRVHPLTLMAAAYLGDRVMPSDITRLLKIVADELAEFATN</sequence>
<evidence type="ECO:0000259" key="1">
    <source>
        <dbReference type="PROSITE" id="PS50943"/>
    </source>
</evidence>
<feature type="domain" description="HTH cro/C1-type" evidence="1">
    <location>
        <begin position="13"/>
        <end position="65"/>
    </location>
</feature>
<dbReference type="SUPFAM" id="SSF47413">
    <property type="entry name" value="lambda repressor-like DNA-binding domains"/>
    <property type="match status" value="1"/>
</dbReference>
<dbReference type="SMART" id="SM00530">
    <property type="entry name" value="HTH_XRE"/>
    <property type="match status" value="1"/>
</dbReference>